<reference evidence="1" key="1">
    <citation type="journal article" date="2023" name="Plant J.">
        <title>Genome sequences and population genomics provide insights into the demographic history, inbreeding, and mutation load of two 'living fossil' tree species of Dipteronia.</title>
        <authorList>
            <person name="Feng Y."/>
            <person name="Comes H.P."/>
            <person name="Chen J."/>
            <person name="Zhu S."/>
            <person name="Lu R."/>
            <person name="Zhang X."/>
            <person name="Li P."/>
            <person name="Qiu J."/>
            <person name="Olsen K.M."/>
            <person name="Qiu Y."/>
        </authorList>
    </citation>
    <scope>NUCLEOTIDE SEQUENCE</scope>
    <source>
        <strain evidence="1">KIB01</strain>
    </source>
</reference>
<keyword evidence="2" id="KW-1185">Reference proteome</keyword>
<proteinExistence type="predicted"/>
<evidence type="ECO:0000313" key="1">
    <source>
        <dbReference type="EMBL" id="KAK2664943.1"/>
    </source>
</evidence>
<evidence type="ECO:0000313" key="2">
    <source>
        <dbReference type="Proteomes" id="UP001280121"/>
    </source>
</evidence>
<dbReference type="Pfam" id="PF06880">
    <property type="entry name" value="DUF1262"/>
    <property type="match status" value="1"/>
</dbReference>
<dbReference type="PANTHER" id="PTHR31050">
    <property type="entry name" value="OS08G0413200 PROTEIN"/>
    <property type="match status" value="1"/>
</dbReference>
<dbReference type="Proteomes" id="UP001280121">
    <property type="component" value="Unassembled WGS sequence"/>
</dbReference>
<protein>
    <submittedName>
        <fullName evidence="1">Uncharacterized protein</fullName>
    </submittedName>
</protein>
<dbReference type="PANTHER" id="PTHR31050:SF3">
    <property type="entry name" value="OS08G0412800 PROTEIN"/>
    <property type="match status" value="1"/>
</dbReference>
<organism evidence="1 2">
    <name type="scientific">Dipteronia dyeriana</name>
    <dbReference type="NCBI Taxonomy" id="168575"/>
    <lineage>
        <taxon>Eukaryota</taxon>
        <taxon>Viridiplantae</taxon>
        <taxon>Streptophyta</taxon>
        <taxon>Embryophyta</taxon>
        <taxon>Tracheophyta</taxon>
        <taxon>Spermatophyta</taxon>
        <taxon>Magnoliopsida</taxon>
        <taxon>eudicotyledons</taxon>
        <taxon>Gunneridae</taxon>
        <taxon>Pentapetalae</taxon>
        <taxon>rosids</taxon>
        <taxon>malvids</taxon>
        <taxon>Sapindales</taxon>
        <taxon>Sapindaceae</taxon>
        <taxon>Hippocastanoideae</taxon>
        <taxon>Acereae</taxon>
        <taxon>Dipteronia</taxon>
    </lineage>
</organism>
<dbReference type="EMBL" id="JANJYI010000001">
    <property type="protein sequence ID" value="KAK2664943.1"/>
    <property type="molecule type" value="Genomic_DNA"/>
</dbReference>
<gene>
    <name evidence="1" type="ORF">Ddye_003517</name>
</gene>
<dbReference type="InterPro" id="IPR010683">
    <property type="entry name" value="DUF1262"/>
</dbReference>
<accession>A0AAD9XTR7</accession>
<dbReference type="AlphaFoldDB" id="A0AAD9XTR7"/>
<sequence length="109" mass="12311">MYVTRPLSMYTKFHAALQSPPPDGPHSRILVILNEEAEPTCCFGTCKSEQLLELPFPQNKNLKTGFKTYNGNGYYVTENKIVFIPVLNQPLSSNIYYAIQPRGSHIGYV</sequence>
<name>A0AAD9XTR7_9ROSI</name>
<comment type="caution">
    <text evidence="1">The sequence shown here is derived from an EMBL/GenBank/DDBJ whole genome shotgun (WGS) entry which is preliminary data.</text>
</comment>